<evidence type="ECO:0000313" key="2">
    <source>
        <dbReference type="Proteomes" id="UP000831113"/>
    </source>
</evidence>
<protein>
    <recommendedName>
        <fullName evidence="3">STAS domain-containing protein</fullName>
    </recommendedName>
</protein>
<dbReference type="Proteomes" id="UP000831113">
    <property type="component" value="Chromosome"/>
</dbReference>
<sequence>MLPVNLAVVDAAHLVRILGPLSTPLLVDCGALPSQRTQGICFLVSQLLILRRSGATVWLRNASPVLRHCLQDLKLSAFFSFTD</sequence>
<organism evidence="1 2">
    <name type="scientific">Hymenobacter tibetensis</name>
    <dbReference type="NCBI Taxonomy" id="497967"/>
    <lineage>
        <taxon>Bacteria</taxon>
        <taxon>Pseudomonadati</taxon>
        <taxon>Bacteroidota</taxon>
        <taxon>Cytophagia</taxon>
        <taxon>Cytophagales</taxon>
        <taxon>Hymenobacteraceae</taxon>
        <taxon>Hymenobacter</taxon>
    </lineage>
</organism>
<name>A0ABY4CV47_9BACT</name>
<gene>
    <name evidence="1" type="ORF">MTX78_14475</name>
</gene>
<dbReference type="RefSeq" id="WP_243795581.1">
    <property type="nucleotide sequence ID" value="NZ_CP094669.1"/>
</dbReference>
<reference evidence="1 2" key="1">
    <citation type="submission" date="2022-03" db="EMBL/GenBank/DDBJ databases">
        <title>Hymenobactersp. isolated from the air.</title>
        <authorList>
            <person name="Won M."/>
            <person name="Kwon S.-W."/>
        </authorList>
    </citation>
    <scope>NUCLEOTIDE SEQUENCE [LARGE SCALE GENOMIC DNA]</scope>
    <source>
        <strain evidence="1 2">KACC 21982</strain>
    </source>
</reference>
<dbReference type="EMBL" id="CP094669">
    <property type="protein sequence ID" value="UOG73329.1"/>
    <property type="molecule type" value="Genomic_DNA"/>
</dbReference>
<proteinExistence type="predicted"/>
<dbReference type="SUPFAM" id="SSF52091">
    <property type="entry name" value="SpoIIaa-like"/>
    <property type="match status" value="1"/>
</dbReference>
<evidence type="ECO:0008006" key="3">
    <source>
        <dbReference type="Google" id="ProtNLM"/>
    </source>
</evidence>
<dbReference type="InterPro" id="IPR036513">
    <property type="entry name" value="STAS_dom_sf"/>
</dbReference>
<accession>A0ABY4CV47</accession>
<keyword evidence="2" id="KW-1185">Reference proteome</keyword>
<evidence type="ECO:0000313" key="1">
    <source>
        <dbReference type="EMBL" id="UOG73329.1"/>
    </source>
</evidence>